<keyword evidence="3" id="KW-0472">Membrane</keyword>
<dbReference type="InterPro" id="IPR029001">
    <property type="entry name" value="ITPase-like_fam"/>
</dbReference>
<evidence type="ECO:0000313" key="4">
    <source>
        <dbReference type="EMBL" id="CAD9676668.1"/>
    </source>
</evidence>
<evidence type="ECO:0008006" key="5">
    <source>
        <dbReference type="Google" id="ProtNLM"/>
    </source>
</evidence>
<organism evidence="4">
    <name type="scientific">Eucampia antarctica</name>
    <dbReference type="NCBI Taxonomy" id="49252"/>
    <lineage>
        <taxon>Eukaryota</taxon>
        <taxon>Sar</taxon>
        <taxon>Stramenopiles</taxon>
        <taxon>Ochrophyta</taxon>
        <taxon>Bacillariophyta</taxon>
        <taxon>Mediophyceae</taxon>
        <taxon>Biddulphiophycidae</taxon>
        <taxon>Hemiaulales</taxon>
        <taxon>Hemiaulaceae</taxon>
        <taxon>Eucampia</taxon>
    </lineage>
</organism>
<evidence type="ECO:0000256" key="1">
    <source>
        <dbReference type="ARBA" id="ARBA00001968"/>
    </source>
</evidence>
<keyword evidence="3" id="KW-1133">Transmembrane helix</keyword>
<keyword evidence="3" id="KW-0812">Transmembrane</keyword>
<dbReference type="CDD" id="cd00555">
    <property type="entry name" value="Maf"/>
    <property type="match status" value="1"/>
</dbReference>
<dbReference type="HAMAP" id="MF_00528">
    <property type="entry name" value="Maf"/>
    <property type="match status" value="1"/>
</dbReference>
<accession>A0A7S2W9X1</accession>
<name>A0A7S2W9X1_9STRA</name>
<reference evidence="4" key="1">
    <citation type="submission" date="2021-01" db="EMBL/GenBank/DDBJ databases">
        <authorList>
            <person name="Corre E."/>
            <person name="Pelletier E."/>
            <person name="Niang G."/>
            <person name="Scheremetjew M."/>
            <person name="Finn R."/>
            <person name="Kale V."/>
            <person name="Holt S."/>
            <person name="Cochrane G."/>
            <person name="Meng A."/>
            <person name="Brown T."/>
            <person name="Cohen L."/>
        </authorList>
    </citation>
    <scope>NUCLEOTIDE SEQUENCE</scope>
    <source>
        <strain evidence="4">CCMP1452</strain>
    </source>
</reference>
<dbReference type="SUPFAM" id="SSF52972">
    <property type="entry name" value="ITPase-like"/>
    <property type="match status" value="1"/>
</dbReference>
<comment type="cofactor">
    <cofactor evidence="1">
        <name>a divalent metal cation</name>
        <dbReference type="ChEBI" id="CHEBI:60240"/>
    </cofactor>
</comment>
<sequence>MTRISCQRSLLYPQLLFYCCMYSYFVFCFLSVESFCPSYPLSSNTINTIDNNNNNNKGRTLLSSSNRISFIVPVSMKMSTTSSNPPGGNMLVSKMNQIGKGGKVDLILASQSPRRREILDMMGLKGRYTVMPSPLDESALQQELLLSSSNDIHPTEYTRILAERKAQALGDALLRKNEDSSKTTSTSTTMTLILGSDTIVDMDGKILEKPADEESAIQMIQSLAGNWHQVHTGVALYCFDGNNNKLECIHSFTDTARVKFANLTQNDIEAYVQTGEPMDKAGAYGIQGIGGQLVEKLEGDFFTVMGLPMHKLSLALAKAIN</sequence>
<dbReference type="InterPro" id="IPR003697">
    <property type="entry name" value="Maf-like"/>
</dbReference>
<dbReference type="PANTHER" id="PTHR43213:SF5">
    <property type="entry name" value="BIFUNCTIONAL DTTP_UTP PYROPHOSPHATASE_METHYLTRANSFERASE PROTEIN-RELATED"/>
    <property type="match status" value="1"/>
</dbReference>
<feature type="transmembrane region" description="Helical" evidence="3">
    <location>
        <begin position="12"/>
        <end position="32"/>
    </location>
</feature>
<dbReference type="GO" id="GO:0047429">
    <property type="term" value="F:nucleoside triphosphate diphosphatase activity"/>
    <property type="evidence" value="ECO:0007669"/>
    <property type="project" value="InterPro"/>
</dbReference>
<dbReference type="Gene3D" id="3.90.950.10">
    <property type="match status" value="1"/>
</dbReference>
<dbReference type="AlphaFoldDB" id="A0A7S2W9X1"/>
<proteinExistence type="inferred from homology"/>
<evidence type="ECO:0000256" key="3">
    <source>
        <dbReference type="SAM" id="Phobius"/>
    </source>
</evidence>
<gene>
    <name evidence="4" type="ORF">EANT1437_LOCUS8507</name>
</gene>
<dbReference type="Pfam" id="PF02545">
    <property type="entry name" value="Maf"/>
    <property type="match status" value="1"/>
</dbReference>
<keyword evidence="2" id="KW-0378">Hydrolase</keyword>
<evidence type="ECO:0000256" key="2">
    <source>
        <dbReference type="ARBA" id="ARBA00022801"/>
    </source>
</evidence>
<dbReference type="PANTHER" id="PTHR43213">
    <property type="entry name" value="BIFUNCTIONAL DTTP/UTP PYROPHOSPHATASE/METHYLTRANSFERASE PROTEIN-RELATED"/>
    <property type="match status" value="1"/>
</dbReference>
<dbReference type="NCBIfam" id="TIGR00172">
    <property type="entry name" value="maf"/>
    <property type="match status" value="1"/>
</dbReference>
<protein>
    <recommendedName>
        <fullName evidence="5">Septum formation protein Maf</fullName>
    </recommendedName>
</protein>
<dbReference type="EMBL" id="HBHI01016537">
    <property type="protein sequence ID" value="CAD9676668.1"/>
    <property type="molecule type" value="Transcribed_RNA"/>
</dbReference>